<sequence length="63" mass="6768">MSRRRGTPLLRGALTTSRAADAPVQISVRTASLADQLLQLGQLMQQGLLTEEEYAAAKADLLT</sequence>
<dbReference type="Pfam" id="PF09851">
    <property type="entry name" value="SHOCT"/>
    <property type="match status" value="1"/>
</dbReference>
<protein>
    <recommendedName>
        <fullName evidence="1">SHOCT domain-containing protein</fullName>
    </recommendedName>
</protein>
<dbReference type="EMBL" id="BAAATD010000007">
    <property type="protein sequence ID" value="GAA2611492.1"/>
    <property type="molecule type" value="Genomic_DNA"/>
</dbReference>
<dbReference type="InterPro" id="IPR018649">
    <property type="entry name" value="SHOCT"/>
</dbReference>
<comment type="caution">
    <text evidence="2">The sequence shown here is derived from an EMBL/GenBank/DDBJ whole genome shotgun (WGS) entry which is preliminary data.</text>
</comment>
<gene>
    <name evidence="2" type="ORF">GCM10010411_52460</name>
</gene>
<keyword evidence="3" id="KW-1185">Reference proteome</keyword>
<accession>A0ABP6CHU7</accession>
<organism evidence="2 3">
    <name type="scientific">Actinomadura fulvescens</name>
    <dbReference type="NCBI Taxonomy" id="46160"/>
    <lineage>
        <taxon>Bacteria</taxon>
        <taxon>Bacillati</taxon>
        <taxon>Actinomycetota</taxon>
        <taxon>Actinomycetes</taxon>
        <taxon>Streptosporangiales</taxon>
        <taxon>Thermomonosporaceae</taxon>
        <taxon>Actinomadura</taxon>
    </lineage>
</organism>
<evidence type="ECO:0000259" key="1">
    <source>
        <dbReference type="Pfam" id="PF09851"/>
    </source>
</evidence>
<evidence type="ECO:0000313" key="2">
    <source>
        <dbReference type="EMBL" id="GAA2611492.1"/>
    </source>
</evidence>
<proteinExistence type="predicted"/>
<name>A0ABP6CHU7_9ACTN</name>
<dbReference type="Proteomes" id="UP001501509">
    <property type="component" value="Unassembled WGS sequence"/>
</dbReference>
<evidence type="ECO:0000313" key="3">
    <source>
        <dbReference type="Proteomes" id="UP001501509"/>
    </source>
</evidence>
<dbReference type="RefSeq" id="WP_344545011.1">
    <property type="nucleotide sequence ID" value="NZ_BAAATD010000007.1"/>
</dbReference>
<feature type="domain" description="SHOCT" evidence="1">
    <location>
        <begin position="35"/>
        <end position="62"/>
    </location>
</feature>
<reference evidence="3" key="1">
    <citation type="journal article" date="2019" name="Int. J. Syst. Evol. Microbiol.">
        <title>The Global Catalogue of Microorganisms (GCM) 10K type strain sequencing project: providing services to taxonomists for standard genome sequencing and annotation.</title>
        <authorList>
            <consortium name="The Broad Institute Genomics Platform"/>
            <consortium name="The Broad Institute Genome Sequencing Center for Infectious Disease"/>
            <person name="Wu L."/>
            <person name="Ma J."/>
        </authorList>
    </citation>
    <scope>NUCLEOTIDE SEQUENCE [LARGE SCALE GENOMIC DNA]</scope>
    <source>
        <strain evidence="3">JCM 6833</strain>
    </source>
</reference>